<reference evidence="2 3" key="1">
    <citation type="journal article" date="2020" name="Nat. Food">
        <title>A phased Vanilla planifolia genome enables genetic improvement of flavour and production.</title>
        <authorList>
            <person name="Hasing T."/>
            <person name="Tang H."/>
            <person name="Brym M."/>
            <person name="Khazi F."/>
            <person name="Huang T."/>
            <person name="Chambers A.H."/>
        </authorList>
    </citation>
    <scope>NUCLEOTIDE SEQUENCE [LARGE SCALE GENOMIC DNA]</scope>
    <source>
        <tissue evidence="2">Leaf</tissue>
    </source>
</reference>
<accession>A0A835UU76</accession>
<sequence>MVFGILAGVVYAWSSSALLICVLIEVKVPNSKLLSISPGLREDCSEMECNKVEASRAKDVAEKKMESRDFVGAKKLLLKALHLFPDIENASHMLAVCEVHCSAEAIPQACSLLHPDKNKFTGAESAFKLVGDAYKVLSDKVNRQAYDLKTRVPVRILSSQQPSHHFKDATGYGDSRVLVNF</sequence>
<name>A0A835UU76_VANPL</name>
<comment type="caution">
    <text evidence="2">The sequence shown here is derived from an EMBL/GenBank/DDBJ whole genome shotgun (WGS) entry which is preliminary data.</text>
</comment>
<evidence type="ECO:0000313" key="2">
    <source>
        <dbReference type="EMBL" id="KAG0474143.1"/>
    </source>
</evidence>
<gene>
    <name evidence="2" type="ORF">HPP92_016000</name>
</gene>
<feature type="domain" description="J" evidence="1">
    <location>
        <begin position="66"/>
        <end position="150"/>
    </location>
</feature>
<evidence type="ECO:0000259" key="1">
    <source>
        <dbReference type="PROSITE" id="PS50076"/>
    </source>
</evidence>
<dbReference type="GO" id="GO:0005783">
    <property type="term" value="C:endoplasmic reticulum"/>
    <property type="evidence" value="ECO:0007669"/>
    <property type="project" value="UniProtKB-ARBA"/>
</dbReference>
<dbReference type="SUPFAM" id="SSF46565">
    <property type="entry name" value="Chaperone J-domain"/>
    <property type="match status" value="1"/>
</dbReference>
<proteinExistence type="predicted"/>
<dbReference type="EMBL" id="JADCNL010000007">
    <property type="protein sequence ID" value="KAG0474143.1"/>
    <property type="molecule type" value="Genomic_DNA"/>
</dbReference>
<evidence type="ECO:0000313" key="3">
    <source>
        <dbReference type="Proteomes" id="UP000636800"/>
    </source>
</evidence>
<dbReference type="InterPro" id="IPR001623">
    <property type="entry name" value="DnaJ_domain"/>
</dbReference>
<dbReference type="Proteomes" id="UP000636800">
    <property type="component" value="Chromosome 7"/>
</dbReference>
<dbReference type="AlphaFoldDB" id="A0A835UU76"/>
<dbReference type="Gene3D" id="1.10.287.110">
    <property type="entry name" value="DnaJ domain"/>
    <property type="match status" value="1"/>
</dbReference>
<keyword evidence="3" id="KW-1185">Reference proteome</keyword>
<protein>
    <recommendedName>
        <fullName evidence="1">J domain-containing protein</fullName>
    </recommendedName>
</protein>
<organism evidence="2 3">
    <name type="scientific">Vanilla planifolia</name>
    <name type="common">Vanilla</name>
    <dbReference type="NCBI Taxonomy" id="51239"/>
    <lineage>
        <taxon>Eukaryota</taxon>
        <taxon>Viridiplantae</taxon>
        <taxon>Streptophyta</taxon>
        <taxon>Embryophyta</taxon>
        <taxon>Tracheophyta</taxon>
        <taxon>Spermatophyta</taxon>
        <taxon>Magnoliopsida</taxon>
        <taxon>Liliopsida</taxon>
        <taxon>Asparagales</taxon>
        <taxon>Orchidaceae</taxon>
        <taxon>Vanilloideae</taxon>
        <taxon>Vanilleae</taxon>
        <taxon>Vanilla</taxon>
    </lineage>
</organism>
<dbReference type="Pfam" id="PF00226">
    <property type="entry name" value="DnaJ"/>
    <property type="match status" value="1"/>
</dbReference>
<dbReference type="InterPro" id="IPR036869">
    <property type="entry name" value="J_dom_sf"/>
</dbReference>
<dbReference type="PROSITE" id="PS50076">
    <property type="entry name" value="DNAJ_2"/>
    <property type="match status" value="1"/>
</dbReference>
<dbReference type="CDD" id="cd06257">
    <property type="entry name" value="DnaJ"/>
    <property type="match status" value="1"/>
</dbReference>
<dbReference type="PANTHER" id="PTHR44137">
    <property type="entry name" value="BNAC03G44070D PROTEIN"/>
    <property type="match status" value="1"/>
</dbReference>
<dbReference type="PANTHER" id="PTHR44137:SF57">
    <property type="entry name" value="CHAPERONE DNAJ-DOMAIN PROTEIN"/>
    <property type="match status" value="1"/>
</dbReference>